<dbReference type="PANTHER" id="PTHR30474:SF2">
    <property type="entry name" value="PEPTIDOGLYCAN GLYCOSYLTRANSFERASE FTSW-RELATED"/>
    <property type="match status" value="1"/>
</dbReference>
<dbReference type="GO" id="GO:0032153">
    <property type="term" value="C:cell division site"/>
    <property type="evidence" value="ECO:0007669"/>
    <property type="project" value="TreeGrafter"/>
</dbReference>
<dbReference type="Pfam" id="PF01098">
    <property type="entry name" value="FTSW_RODA_SPOVE"/>
    <property type="match status" value="1"/>
</dbReference>
<dbReference type="EMBL" id="SPNC01000101">
    <property type="protein sequence ID" value="TFH94625.1"/>
    <property type="molecule type" value="Genomic_DNA"/>
</dbReference>
<evidence type="ECO:0000256" key="1">
    <source>
        <dbReference type="ARBA" id="ARBA00004141"/>
    </source>
</evidence>
<evidence type="ECO:0000256" key="12">
    <source>
        <dbReference type="ARBA" id="ARBA00041185"/>
    </source>
</evidence>
<dbReference type="EC" id="2.4.99.28" evidence="14"/>
<evidence type="ECO:0000256" key="8">
    <source>
        <dbReference type="ARBA" id="ARBA00023136"/>
    </source>
</evidence>
<keyword evidence="6" id="KW-0573">Peptidoglycan synthesis</keyword>
<keyword evidence="5" id="KW-0133">Cell shape</keyword>
<dbReference type="GO" id="GO:0005886">
    <property type="term" value="C:plasma membrane"/>
    <property type="evidence" value="ECO:0007669"/>
    <property type="project" value="TreeGrafter"/>
</dbReference>
<keyword evidence="17" id="KW-1185">Reference proteome</keyword>
<evidence type="ECO:0000313" key="16">
    <source>
        <dbReference type="EMBL" id="TFH94625.1"/>
    </source>
</evidence>
<comment type="caution">
    <text evidence="16">The sequence shown here is derived from an EMBL/GenBank/DDBJ whole genome shotgun (WGS) entry which is preliminary data.</text>
</comment>
<evidence type="ECO:0000256" key="6">
    <source>
        <dbReference type="ARBA" id="ARBA00022984"/>
    </source>
</evidence>
<evidence type="ECO:0000256" key="15">
    <source>
        <dbReference type="ARBA" id="ARBA00049902"/>
    </source>
</evidence>
<evidence type="ECO:0000256" key="14">
    <source>
        <dbReference type="ARBA" id="ARBA00044770"/>
    </source>
</evidence>
<keyword evidence="8" id="KW-0472">Membrane</keyword>
<keyword evidence="4" id="KW-0812">Transmembrane</keyword>
<name>A0A4Y8WP54_9PORP</name>
<dbReference type="STRING" id="1122973.GCA_000379925_01102"/>
<comment type="subcellular location">
    <subcellularLocation>
        <location evidence="1">Membrane</location>
        <topology evidence="1">Multi-pass membrane protein</topology>
    </subcellularLocation>
</comment>
<evidence type="ECO:0000256" key="5">
    <source>
        <dbReference type="ARBA" id="ARBA00022960"/>
    </source>
</evidence>
<evidence type="ECO:0000256" key="4">
    <source>
        <dbReference type="ARBA" id="ARBA00022692"/>
    </source>
</evidence>
<evidence type="ECO:0000313" key="17">
    <source>
        <dbReference type="Proteomes" id="UP000297225"/>
    </source>
</evidence>
<evidence type="ECO:0000256" key="13">
    <source>
        <dbReference type="ARBA" id="ARBA00041418"/>
    </source>
</evidence>
<evidence type="ECO:0000256" key="11">
    <source>
        <dbReference type="ARBA" id="ARBA00038053"/>
    </source>
</evidence>
<dbReference type="GO" id="GO:0015648">
    <property type="term" value="F:lipid-linked peptidoglycan transporter activity"/>
    <property type="evidence" value="ECO:0007669"/>
    <property type="project" value="TreeGrafter"/>
</dbReference>
<dbReference type="GO" id="GO:0008955">
    <property type="term" value="F:peptidoglycan glycosyltransferase activity"/>
    <property type="evidence" value="ECO:0007669"/>
    <property type="project" value="UniProtKB-EC"/>
</dbReference>
<dbReference type="Proteomes" id="UP000297225">
    <property type="component" value="Unassembled WGS sequence"/>
</dbReference>
<evidence type="ECO:0000256" key="9">
    <source>
        <dbReference type="ARBA" id="ARBA00032370"/>
    </source>
</evidence>
<comment type="similarity">
    <text evidence="11">Belongs to the SEDS family. FtsW subfamily.</text>
</comment>
<evidence type="ECO:0000256" key="2">
    <source>
        <dbReference type="ARBA" id="ARBA00022676"/>
    </source>
</evidence>
<protein>
    <recommendedName>
        <fullName evidence="12">Probable peptidoglycan glycosyltransferase FtsW</fullName>
        <ecNumber evidence="14">2.4.99.28</ecNumber>
    </recommendedName>
    <alternativeName>
        <fullName evidence="13">Cell division protein FtsW</fullName>
    </alternativeName>
    <alternativeName>
        <fullName evidence="10">Cell wall polymerase</fullName>
    </alternativeName>
    <alternativeName>
        <fullName evidence="9">Peptidoglycan polymerase</fullName>
    </alternativeName>
</protein>
<reference evidence="16 17" key="1">
    <citation type="submission" date="2019-03" db="EMBL/GenBank/DDBJ databases">
        <title>Porphyromonas levii Isolated from the Uterus of Dairy Cows.</title>
        <authorList>
            <person name="Francis A.M."/>
        </authorList>
    </citation>
    <scope>NUCLEOTIDE SEQUENCE [LARGE SCALE GENOMIC DNA]</scope>
    <source>
        <strain evidence="16 17">AF5678</strain>
    </source>
</reference>
<dbReference type="AlphaFoldDB" id="A0A4Y8WP54"/>
<evidence type="ECO:0000256" key="7">
    <source>
        <dbReference type="ARBA" id="ARBA00022989"/>
    </source>
</evidence>
<evidence type="ECO:0000256" key="3">
    <source>
        <dbReference type="ARBA" id="ARBA00022679"/>
    </source>
</evidence>
<dbReference type="InterPro" id="IPR001182">
    <property type="entry name" value="FtsW/RodA"/>
</dbReference>
<dbReference type="GO" id="GO:0009252">
    <property type="term" value="P:peptidoglycan biosynthetic process"/>
    <property type="evidence" value="ECO:0007669"/>
    <property type="project" value="UniProtKB-KW"/>
</dbReference>
<dbReference type="OrthoDB" id="9812661at2"/>
<evidence type="ECO:0000256" key="10">
    <source>
        <dbReference type="ARBA" id="ARBA00033270"/>
    </source>
</evidence>
<keyword evidence="2" id="KW-0328">Glycosyltransferase</keyword>
<accession>A0A4Y8WP54</accession>
<dbReference type="GO" id="GO:0051301">
    <property type="term" value="P:cell division"/>
    <property type="evidence" value="ECO:0007669"/>
    <property type="project" value="InterPro"/>
</dbReference>
<dbReference type="PANTHER" id="PTHR30474">
    <property type="entry name" value="CELL CYCLE PROTEIN"/>
    <property type="match status" value="1"/>
</dbReference>
<organism evidence="16 17">
    <name type="scientific">Porphyromonas levii</name>
    <dbReference type="NCBI Taxonomy" id="28114"/>
    <lineage>
        <taxon>Bacteria</taxon>
        <taxon>Pseudomonadati</taxon>
        <taxon>Bacteroidota</taxon>
        <taxon>Bacteroidia</taxon>
        <taxon>Bacteroidales</taxon>
        <taxon>Porphyromonadaceae</taxon>
        <taxon>Porphyromonas</taxon>
    </lineage>
</organism>
<gene>
    <name evidence="16" type="ORF">E4P47_06720</name>
</gene>
<keyword evidence="7" id="KW-1133">Transmembrane helix</keyword>
<dbReference type="GO" id="GO:0008360">
    <property type="term" value="P:regulation of cell shape"/>
    <property type="evidence" value="ECO:0007669"/>
    <property type="project" value="UniProtKB-KW"/>
</dbReference>
<sequence>MLFLMSISLWIVFTSSSTDAFEAWYKGNSFFMVIGKHMIYMILAVVVCVLVSLVPLRVFRHFAPHLLILSVIPLVLVPFFGATLNDATRHLVIFGISFQPSELVRLTLINFTASRLRFKDGQHATPRNFFIIFVPAILICGVIAKDNISTAAILGAVVYIMALIGGANRIWMRRLFFGAIGGLVLLIIVMAIIPSTKDNDGNRLATGTARIERFVAQFGKPINKETYKHVNGVDQQIVAAQKAIANSHFIGTGLGKSEMRHGMLPEAFSDFVFSIIIEEGGILAAMAVILAYLALFFAAGGIGRKTTSVYQTLLVLGIGLIITLQAILHMMINVQLFPITGQNLPFISRGGSSYIVTGMYFGILLAVSKRNQERINKHLAEVSGNSAVVPEVVPEIEEIDNSIAQNKYE</sequence>
<keyword evidence="3" id="KW-0808">Transferase</keyword>
<comment type="catalytic activity">
    <reaction evidence="15">
        <text>[GlcNAc-(1-&gt;4)-Mur2Ac(oyl-L-Ala-gamma-D-Glu-L-Lys-D-Ala-D-Ala)](n)-di-trans,octa-cis-undecaprenyl diphosphate + beta-D-GlcNAc-(1-&gt;4)-Mur2Ac(oyl-L-Ala-gamma-D-Glu-L-Lys-D-Ala-D-Ala)-di-trans,octa-cis-undecaprenyl diphosphate = [GlcNAc-(1-&gt;4)-Mur2Ac(oyl-L-Ala-gamma-D-Glu-L-Lys-D-Ala-D-Ala)](n+1)-di-trans,octa-cis-undecaprenyl diphosphate + di-trans,octa-cis-undecaprenyl diphosphate + H(+)</text>
        <dbReference type="Rhea" id="RHEA:23708"/>
        <dbReference type="Rhea" id="RHEA-COMP:9602"/>
        <dbReference type="Rhea" id="RHEA-COMP:9603"/>
        <dbReference type="ChEBI" id="CHEBI:15378"/>
        <dbReference type="ChEBI" id="CHEBI:58405"/>
        <dbReference type="ChEBI" id="CHEBI:60033"/>
        <dbReference type="ChEBI" id="CHEBI:78435"/>
        <dbReference type="EC" id="2.4.99.28"/>
    </reaction>
</comment>
<proteinExistence type="inferred from homology"/>